<dbReference type="SMART" id="SM00448">
    <property type="entry name" value="REC"/>
    <property type="match status" value="1"/>
</dbReference>
<evidence type="ECO:0000259" key="4">
    <source>
        <dbReference type="PROSITE" id="PS50110"/>
    </source>
</evidence>
<dbReference type="Pfam" id="PF00072">
    <property type="entry name" value="Response_reg"/>
    <property type="match status" value="1"/>
</dbReference>
<dbReference type="InterPro" id="IPR001789">
    <property type="entry name" value="Sig_transdc_resp-reg_receiver"/>
</dbReference>
<dbReference type="SUPFAM" id="SSF47226">
    <property type="entry name" value="Histidine-containing phosphotransfer domain, HPT domain"/>
    <property type="match status" value="1"/>
</dbReference>
<dbReference type="InterPro" id="IPR011006">
    <property type="entry name" value="CheY-like_superfamily"/>
</dbReference>
<evidence type="ECO:0000313" key="6">
    <source>
        <dbReference type="Proteomes" id="UP001595693"/>
    </source>
</evidence>
<dbReference type="Proteomes" id="UP001595693">
    <property type="component" value="Unassembled WGS sequence"/>
</dbReference>
<evidence type="ECO:0000256" key="3">
    <source>
        <dbReference type="PROSITE-ProRule" id="PRU00169"/>
    </source>
</evidence>
<dbReference type="RefSeq" id="WP_055399586.1">
    <property type="nucleotide sequence ID" value="NZ_JAMXAX010000014.1"/>
</dbReference>
<dbReference type="Gene3D" id="1.20.120.160">
    <property type="entry name" value="HPT domain"/>
    <property type="match status" value="1"/>
</dbReference>
<accession>A0ABV8D9U4</accession>
<dbReference type="InterPro" id="IPR008207">
    <property type="entry name" value="Sig_transdc_His_kin_Hpt_dom"/>
</dbReference>
<evidence type="ECO:0000256" key="2">
    <source>
        <dbReference type="ARBA" id="ARBA00023012"/>
    </source>
</evidence>
<keyword evidence="2" id="KW-0902">Two-component regulatory system</keyword>
<dbReference type="InterPro" id="IPR050595">
    <property type="entry name" value="Bact_response_regulator"/>
</dbReference>
<dbReference type="PANTHER" id="PTHR44591">
    <property type="entry name" value="STRESS RESPONSE REGULATOR PROTEIN 1"/>
    <property type="match status" value="1"/>
</dbReference>
<organism evidence="5 6">
    <name type="scientific">Acidovorax facilis</name>
    <dbReference type="NCBI Taxonomy" id="12917"/>
    <lineage>
        <taxon>Bacteria</taxon>
        <taxon>Pseudomonadati</taxon>
        <taxon>Pseudomonadota</taxon>
        <taxon>Betaproteobacteria</taxon>
        <taxon>Burkholderiales</taxon>
        <taxon>Comamonadaceae</taxon>
        <taxon>Acidovorax</taxon>
    </lineage>
</organism>
<keyword evidence="6" id="KW-1185">Reference proteome</keyword>
<feature type="modified residue" description="4-aspartylphosphate" evidence="3">
    <location>
        <position position="54"/>
    </location>
</feature>
<dbReference type="Gene3D" id="3.40.50.2300">
    <property type="match status" value="1"/>
</dbReference>
<feature type="domain" description="Response regulatory" evidence="4">
    <location>
        <begin position="5"/>
        <end position="123"/>
    </location>
</feature>
<keyword evidence="1 3" id="KW-0597">Phosphoprotein</keyword>
<protein>
    <submittedName>
        <fullName evidence="5">Response regulator</fullName>
    </submittedName>
</protein>
<gene>
    <name evidence="5" type="ORF">ACFOW3_10460</name>
</gene>
<dbReference type="InterPro" id="IPR036641">
    <property type="entry name" value="HPT_dom_sf"/>
</dbReference>
<reference evidence="6" key="1">
    <citation type="journal article" date="2019" name="Int. J. Syst. Evol. Microbiol.">
        <title>The Global Catalogue of Microorganisms (GCM) 10K type strain sequencing project: providing services to taxonomists for standard genome sequencing and annotation.</title>
        <authorList>
            <consortium name="The Broad Institute Genomics Platform"/>
            <consortium name="The Broad Institute Genome Sequencing Center for Infectious Disease"/>
            <person name="Wu L."/>
            <person name="Ma J."/>
        </authorList>
    </citation>
    <scope>NUCLEOTIDE SEQUENCE [LARGE SCALE GENOMIC DNA]</scope>
    <source>
        <strain evidence="6">CCUG 2113</strain>
    </source>
</reference>
<sequence>MTQPRVLLVEDDPSVRRFVQMALDPLGVNLVQCATFAEAKQALTTEVAQLVLTDLTLPDGSGLDLLVWMQTPLSPQGAACRTVVFSGGIDPATQRRLESLNVWRVLHKPASVGSLMACVSEALASPSGEESAALAAAPLVRADPVAEFFGGNRALYEAYRQACLARFSQDVNEGDLAVAAQDAQALRRVAHNLKSVLTMLGEAPAAQCARSTEEWAAGGHSDLMQQGWRQLRQQVLRVVSVQGES</sequence>
<dbReference type="PANTHER" id="PTHR44591:SF3">
    <property type="entry name" value="RESPONSE REGULATORY DOMAIN-CONTAINING PROTEIN"/>
    <property type="match status" value="1"/>
</dbReference>
<dbReference type="PROSITE" id="PS50110">
    <property type="entry name" value="RESPONSE_REGULATORY"/>
    <property type="match status" value="1"/>
</dbReference>
<proteinExistence type="predicted"/>
<evidence type="ECO:0000256" key="1">
    <source>
        <dbReference type="ARBA" id="ARBA00022553"/>
    </source>
</evidence>
<name>A0ABV8D9U4_9BURK</name>
<dbReference type="Pfam" id="PF01627">
    <property type="entry name" value="Hpt"/>
    <property type="match status" value="1"/>
</dbReference>
<dbReference type="SUPFAM" id="SSF52172">
    <property type="entry name" value="CheY-like"/>
    <property type="match status" value="1"/>
</dbReference>
<comment type="caution">
    <text evidence="5">The sequence shown here is derived from an EMBL/GenBank/DDBJ whole genome shotgun (WGS) entry which is preliminary data.</text>
</comment>
<evidence type="ECO:0000313" key="5">
    <source>
        <dbReference type="EMBL" id="MFC3935048.1"/>
    </source>
</evidence>
<dbReference type="EMBL" id="JBHSAJ010000027">
    <property type="protein sequence ID" value="MFC3935048.1"/>
    <property type="molecule type" value="Genomic_DNA"/>
</dbReference>